<evidence type="ECO:0000313" key="1">
    <source>
        <dbReference type="EMBL" id="GFY37290.1"/>
    </source>
</evidence>
<dbReference type="AlphaFoldDB" id="A0A8X7BN16"/>
<keyword evidence="2" id="KW-1185">Reference proteome</keyword>
<dbReference type="Proteomes" id="UP000886998">
    <property type="component" value="Unassembled WGS sequence"/>
</dbReference>
<dbReference type="EMBL" id="BMAV01000221">
    <property type="protein sequence ID" value="GFY37290.1"/>
    <property type="molecule type" value="Genomic_DNA"/>
</dbReference>
<name>A0A8X7BN16_9ARAC</name>
<accession>A0A8X7BN16</accession>
<reference evidence="1" key="1">
    <citation type="submission" date="2020-08" db="EMBL/GenBank/DDBJ databases">
        <title>Multicomponent nature underlies the extraordinary mechanical properties of spider dragline silk.</title>
        <authorList>
            <person name="Kono N."/>
            <person name="Nakamura H."/>
            <person name="Mori M."/>
            <person name="Yoshida Y."/>
            <person name="Ohtoshi R."/>
            <person name="Malay A.D."/>
            <person name="Moran D.A.P."/>
            <person name="Tomita M."/>
            <person name="Numata K."/>
            <person name="Arakawa K."/>
        </authorList>
    </citation>
    <scope>NUCLEOTIDE SEQUENCE</scope>
</reference>
<comment type="caution">
    <text evidence="1">The sequence shown here is derived from an EMBL/GenBank/DDBJ whole genome shotgun (WGS) entry which is preliminary data.</text>
</comment>
<evidence type="ECO:0000313" key="2">
    <source>
        <dbReference type="Proteomes" id="UP000886998"/>
    </source>
</evidence>
<dbReference type="OrthoDB" id="10065579at2759"/>
<protein>
    <recommendedName>
        <fullName evidence="3">Transposase</fullName>
    </recommendedName>
</protein>
<dbReference type="InterPro" id="IPR036397">
    <property type="entry name" value="RNaseH_sf"/>
</dbReference>
<evidence type="ECO:0008006" key="3">
    <source>
        <dbReference type="Google" id="ProtNLM"/>
    </source>
</evidence>
<gene>
    <name evidence="1" type="ORF">TNIN_307301</name>
</gene>
<sequence>MEKLQDLGYGCSIISPYSPDLAPSDLHSVPKREEIVYRKRVVSNEKLRSRRDEYFHRLPDSHFQEGILMFEKRWTKCVKVKRLCRKIKFELKIAIFHCQVENFSPYPRITSLI</sequence>
<dbReference type="GO" id="GO:0003676">
    <property type="term" value="F:nucleic acid binding"/>
    <property type="evidence" value="ECO:0007669"/>
    <property type="project" value="InterPro"/>
</dbReference>
<organism evidence="1 2">
    <name type="scientific">Trichonephila inaurata madagascariensis</name>
    <dbReference type="NCBI Taxonomy" id="2747483"/>
    <lineage>
        <taxon>Eukaryota</taxon>
        <taxon>Metazoa</taxon>
        <taxon>Ecdysozoa</taxon>
        <taxon>Arthropoda</taxon>
        <taxon>Chelicerata</taxon>
        <taxon>Arachnida</taxon>
        <taxon>Araneae</taxon>
        <taxon>Araneomorphae</taxon>
        <taxon>Entelegynae</taxon>
        <taxon>Araneoidea</taxon>
        <taxon>Nephilidae</taxon>
        <taxon>Trichonephila</taxon>
        <taxon>Trichonephila inaurata</taxon>
    </lineage>
</organism>
<proteinExistence type="predicted"/>
<dbReference type="Gene3D" id="3.30.420.10">
    <property type="entry name" value="Ribonuclease H-like superfamily/Ribonuclease H"/>
    <property type="match status" value="1"/>
</dbReference>